<dbReference type="PRINTS" id="PR00047">
    <property type="entry name" value="STROIDFINGER"/>
</dbReference>
<dbReference type="InterPro" id="IPR050234">
    <property type="entry name" value="Nuclear_hormone_rcpt_NR1"/>
</dbReference>
<evidence type="ECO:0000256" key="8">
    <source>
        <dbReference type="ARBA" id="ARBA00023242"/>
    </source>
</evidence>
<gene>
    <name evidence="13" type="ORF">BaRGS_00010489</name>
</gene>
<evidence type="ECO:0000256" key="4">
    <source>
        <dbReference type="ARBA" id="ARBA00023015"/>
    </source>
</evidence>
<dbReference type="Pfam" id="PF00104">
    <property type="entry name" value="Hormone_recep"/>
    <property type="match status" value="1"/>
</dbReference>
<keyword evidence="1 9" id="KW-0479">Metal-binding</keyword>
<protein>
    <submittedName>
        <fullName evidence="13">Uncharacterized protein</fullName>
    </submittedName>
</protein>
<dbReference type="InterPro" id="IPR000536">
    <property type="entry name" value="Nucl_hrmn_rcpt_lig-bd"/>
</dbReference>
<keyword evidence="2 9" id="KW-0863">Zinc-finger</keyword>
<keyword evidence="6 9" id="KW-0804">Transcription</keyword>
<dbReference type="SUPFAM" id="SSF57716">
    <property type="entry name" value="Glucocorticoid receptor-like (DNA-binding domain)"/>
    <property type="match status" value="1"/>
</dbReference>
<evidence type="ECO:0000256" key="10">
    <source>
        <dbReference type="SAM" id="MobiDB-lite"/>
    </source>
</evidence>
<comment type="caution">
    <text evidence="13">The sequence shown here is derived from an EMBL/GenBank/DDBJ whole genome shotgun (WGS) entry which is preliminary data.</text>
</comment>
<dbReference type="InterPro" id="IPR001723">
    <property type="entry name" value="Nuclear_hrmn_rcpt"/>
</dbReference>
<evidence type="ECO:0000259" key="11">
    <source>
        <dbReference type="PROSITE" id="PS51030"/>
    </source>
</evidence>
<reference evidence="13 14" key="1">
    <citation type="journal article" date="2023" name="Sci. Data">
        <title>Genome assembly of the Korean intertidal mud-creeper Batillaria attramentaria.</title>
        <authorList>
            <person name="Patra A.K."/>
            <person name="Ho P.T."/>
            <person name="Jun S."/>
            <person name="Lee S.J."/>
            <person name="Kim Y."/>
            <person name="Won Y.J."/>
        </authorList>
    </citation>
    <scope>NUCLEOTIDE SEQUENCE [LARGE SCALE GENOMIC DNA]</scope>
    <source>
        <strain evidence="13">Wonlab-2016</strain>
    </source>
</reference>
<dbReference type="InterPro" id="IPR035500">
    <property type="entry name" value="NHR-like_dom_sf"/>
</dbReference>
<dbReference type="SUPFAM" id="SSF48508">
    <property type="entry name" value="Nuclear receptor ligand-binding domain"/>
    <property type="match status" value="1"/>
</dbReference>
<keyword evidence="14" id="KW-1185">Reference proteome</keyword>
<evidence type="ECO:0000256" key="1">
    <source>
        <dbReference type="ARBA" id="ARBA00022723"/>
    </source>
</evidence>
<keyword evidence="7 9" id="KW-0675">Receptor</keyword>
<comment type="subcellular location">
    <subcellularLocation>
        <location evidence="9">Nucleus</location>
    </subcellularLocation>
</comment>
<evidence type="ECO:0000256" key="7">
    <source>
        <dbReference type="ARBA" id="ARBA00023170"/>
    </source>
</evidence>
<feature type="region of interest" description="Disordered" evidence="10">
    <location>
        <begin position="40"/>
        <end position="64"/>
    </location>
</feature>
<feature type="domain" description="NR LBD" evidence="12">
    <location>
        <begin position="236"/>
        <end position="458"/>
    </location>
</feature>
<dbReference type="PANTHER" id="PTHR24082:SF497">
    <property type="entry name" value="PEROXISOME PROLIFERATOR-ACTIVATED RECEPTOR GAMMA-LIKE"/>
    <property type="match status" value="1"/>
</dbReference>
<dbReference type="AlphaFoldDB" id="A0ABD0LFK2"/>
<keyword evidence="8 9" id="KW-0539">Nucleus</keyword>
<dbReference type="Pfam" id="PF00105">
    <property type="entry name" value="zf-C4"/>
    <property type="match status" value="1"/>
</dbReference>
<name>A0ABD0LFK2_9CAEN</name>
<dbReference type="Gene3D" id="3.30.50.10">
    <property type="entry name" value="Erythroid Transcription Factor GATA-1, subunit A"/>
    <property type="match status" value="1"/>
</dbReference>
<evidence type="ECO:0000256" key="5">
    <source>
        <dbReference type="ARBA" id="ARBA00023125"/>
    </source>
</evidence>
<dbReference type="InterPro" id="IPR013088">
    <property type="entry name" value="Znf_NHR/GATA"/>
</dbReference>
<dbReference type="GO" id="GO:0005634">
    <property type="term" value="C:nucleus"/>
    <property type="evidence" value="ECO:0007669"/>
    <property type="project" value="UniProtKB-SubCell"/>
</dbReference>
<accession>A0ABD0LFK2</accession>
<evidence type="ECO:0000256" key="3">
    <source>
        <dbReference type="ARBA" id="ARBA00022833"/>
    </source>
</evidence>
<keyword evidence="5 9" id="KW-0238">DNA-binding</keyword>
<dbReference type="FunFam" id="3.30.50.10:FF:000056">
    <property type="entry name" value="Peroxisome proliferator-activated receptor gamma"/>
    <property type="match status" value="1"/>
</dbReference>
<dbReference type="EMBL" id="JACVVK020000052">
    <property type="protein sequence ID" value="KAK7498229.1"/>
    <property type="molecule type" value="Genomic_DNA"/>
</dbReference>
<dbReference type="PRINTS" id="PR00398">
    <property type="entry name" value="STRDHORMONER"/>
</dbReference>
<evidence type="ECO:0000313" key="13">
    <source>
        <dbReference type="EMBL" id="KAK7498229.1"/>
    </source>
</evidence>
<dbReference type="SMART" id="SM00399">
    <property type="entry name" value="ZnF_C4"/>
    <property type="match status" value="1"/>
</dbReference>
<keyword evidence="3 9" id="KW-0862">Zinc</keyword>
<dbReference type="GO" id="GO:0008270">
    <property type="term" value="F:zinc ion binding"/>
    <property type="evidence" value="ECO:0007669"/>
    <property type="project" value="UniProtKB-KW"/>
</dbReference>
<dbReference type="PROSITE" id="PS51030">
    <property type="entry name" value="NUCLEAR_REC_DBD_2"/>
    <property type="match status" value="1"/>
</dbReference>
<dbReference type="InterPro" id="IPR001628">
    <property type="entry name" value="Znf_hrmn_rcpt"/>
</dbReference>
<comment type="similarity">
    <text evidence="9">Belongs to the nuclear hormone receptor family.</text>
</comment>
<evidence type="ECO:0000259" key="12">
    <source>
        <dbReference type="PROSITE" id="PS51843"/>
    </source>
</evidence>
<dbReference type="PROSITE" id="PS51843">
    <property type="entry name" value="NR_LBD"/>
    <property type="match status" value="1"/>
</dbReference>
<evidence type="ECO:0000256" key="9">
    <source>
        <dbReference type="RuleBase" id="RU004334"/>
    </source>
</evidence>
<dbReference type="PANTHER" id="PTHR24082">
    <property type="entry name" value="NUCLEAR HORMONE RECEPTOR"/>
    <property type="match status" value="1"/>
</dbReference>
<dbReference type="GO" id="GO:0003677">
    <property type="term" value="F:DNA binding"/>
    <property type="evidence" value="ECO:0007669"/>
    <property type="project" value="UniProtKB-KW"/>
</dbReference>
<feature type="non-terminal residue" evidence="13">
    <location>
        <position position="1"/>
    </location>
</feature>
<organism evidence="13 14">
    <name type="scientific">Batillaria attramentaria</name>
    <dbReference type="NCBI Taxonomy" id="370345"/>
    <lineage>
        <taxon>Eukaryota</taxon>
        <taxon>Metazoa</taxon>
        <taxon>Spiralia</taxon>
        <taxon>Lophotrochozoa</taxon>
        <taxon>Mollusca</taxon>
        <taxon>Gastropoda</taxon>
        <taxon>Caenogastropoda</taxon>
        <taxon>Sorbeoconcha</taxon>
        <taxon>Cerithioidea</taxon>
        <taxon>Batillariidae</taxon>
        <taxon>Batillaria</taxon>
    </lineage>
</organism>
<evidence type="ECO:0000256" key="6">
    <source>
        <dbReference type="ARBA" id="ARBA00023163"/>
    </source>
</evidence>
<keyword evidence="4 9" id="KW-0805">Transcription regulation</keyword>
<feature type="domain" description="Nuclear receptor" evidence="11">
    <location>
        <begin position="98"/>
        <end position="174"/>
    </location>
</feature>
<dbReference type="Gene3D" id="1.10.565.10">
    <property type="entry name" value="Retinoid X Receptor"/>
    <property type="match status" value="1"/>
</dbReference>
<evidence type="ECO:0000256" key="2">
    <source>
        <dbReference type="ARBA" id="ARBA00022771"/>
    </source>
</evidence>
<dbReference type="PROSITE" id="PS00031">
    <property type="entry name" value="NUCLEAR_REC_DBD_1"/>
    <property type="match status" value="1"/>
</dbReference>
<evidence type="ECO:0000313" key="14">
    <source>
        <dbReference type="Proteomes" id="UP001519460"/>
    </source>
</evidence>
<proteinExistence type="inferred from homology"/>
<dbReference type="SMART" id="SM00430">
    <property type="entry name" value="HOLI"/>
    <property type="match status" value="1"/>
</dbReference>
<sequence length="462" mass="52112">EFFPENPSGYYAYPVDPEAAMCLEVFAGMDIGREMVTATTDCQPHPSPAGQATPIRRYSTPGSSPSYEACLSRSPNALSDSAKNDVMNVKPQYTAELDVLCRICGDRASGFHYGVHSCEGCKGFFRRTLKKQLVYKPCQMGSQCKIDAGTRNKCQYCRYQRCLNAGMSQDAVRFGRMPKTEREKLMADKEELSSTNSKRIVELRSLADLIKAAFRDVFQKTIFFTSPDSLQSAACGSSSVAAAMMEGPEILHTVSPEDFYERDLFWRFQEVILPVMEASVKFAKRLPGFTSLPMPDQIELMKQNGFMVVHLALHSIVENDMIRLDTETSFLRIYRHSPRLCEQLQKLLQRPLAVGDRLRSMRLTFGEMALFAAVLLTSERPGLASPKPVEDLQADLIEALRLDLKHNHPKDRLLLAKLLMLIPDLVQIVEEFCENLKGGVFDHSVDFSRTKPLLREIFDLCF</sequence>
<dbReference type="Proteomes" id="UP001519460">
    <property type="component" value="Unassembled WGS sequence"/>
</dbReference>